<organism evidence="5 6">
    <name type="scientific">Vreelandella halophila</name>
    <dbReference type="NCBI Taxonomy" id="86177"/>
    <lineage>
        <taxon>Bacteria</taxon>
        <taxon>Pseudomonadati</taxon>
        <taxon>Pseudomonadota</taxon>
        <taxon>Gammaproteobacteria</taxon>
        <taxon>Oceanospirillales</taxon>
        <taxon>Halomonadaceae</taxon>
        <taxon>Vreelandella</taxon>
    </lineage>
</organism>
<dbReference type="Proteomes" id="UP000460751">
    <property type="component" value="Unassembled WGS sequence"/>
</dbReference>
<dbReference type="PANTHER" id="PTHR30469:SF29">
    <property type="entry name" value="BLR2860 PROTEIN"/>
    <property type="match status" value="1"/>
</dbReference>
<feature type="coiled-coil region" evidence="2">
    <location>
        <begin position="137"/>
        <end position="178"/>
    </location>
</feature>
<protein>
    <submittedName>
        <fullName evidence="5">Efflux RND transporter periplasmic adaptor subunit</fullName>
    </submittedName>
</protein>
<evidence type="ECO:0000259" key="4">
    <source>
        <dbReference type="Pfam" id="PF25954"/>
    </source>
</evidence>
<dbReference type="NCBIfam" id="TIGR01730">
    <property type="entry name" value="RND_mfp"/>
    <property type="match status" value="1"/>
</dbReference>
<keyword evidence="2" id="KW-0175">Coiled coil</keyword>
<dbReference type="Gene3D" id="2.40.30.170">
    <property type="match status" value="1"/>
</dbReference>
<dbReference type="GO" id="GO:0015562">
    <property type="term" value="F:efflux transmembrane transporter activity"/>
    <property type="evidence" value="ECO:0007669"/>
    <property type="project" value="TreeGrafter"/>
</dbReference>
<dbReference type="InterPro" id="IPR058625">
    <property type="entry name" value="MdtA-like_BSH"/>
</dbReference>
<gene>
    <name evidence="5" type="ORF">GLW01_00070</name>
</gene>
<feature type="domain" description="CusB-like beta-barrel" evidence="4">
    <location>
        <begin position="217"/>
        <end position="284"/>
    </location>
</feature>
<dbReference type="SUPFAM" id="SSF111369">
    <property type="entry name" value="HlyD-like secretion proteins"/>
    <property type="match status" value="1"/>
</dbReference>
<dbReference type="Pfam" id="PF25917">
    <property type="entry name" value="BSH_RND"/>
    <property type="match status" value="1"/>
</dbReference>
<dbReference type="GO" id="GO:1990281">
    <property type="term" value="C:efflux pump complex"/>
    <property type="evidence" value="ECO:0007669"/>
    <property type="project" value="TreeGrafter"/>
</dbReference>
<accession>A0A9X4Y9U2</accession>
<dbReference type="RefSeq" id="WP_160897679.1">
    <property type="nucleotide sequence ID" value="NZ_WMEX01000001.1"/>
</dbReference>
<comment type="similarity">
    <text evidence="1">Belongs to the membrane fusion protein (MFP) (TC 8.A.1) family.</text>
</comment>
<sequence length="371" mass="40319">MKQWSRATLQEHRSALTAALILLGVILWMLSGTLRDSTSQIEPSVSDKADNRMSVRVLESTNQTIRDQIIISGRTLADRSVAVKAETDGVVQRLHFERGDRVNEGDMLVELAMEDREARLLEARSLVEQREIEYRGAQALRQKDSIAENELARAKAALESARAQLRMALEEARRTRLKAPIEGVVETRDVEVGDFLNRGAPVTTLVDLNPIRVKGSLSERYLNRIEPGSPASVTLINGSEHEGEVAFVGRVASPKTRTFPVEVVIDNPEGDIIEGLTAEVTLSAGTVVAHRLPSSILTLADDGTLGVKGVSDNSEVVFYPVEVVRDTPEGVWLTGLPETVQLIVVGQEFVSAGQKVETVPYEGLAAPGASG</sequence>
<dbReference type="AlphaFoldDB" id="A0A9X4Y9U2"/>
<comment type="caution">
    <text evidence="5">The sequence shown here is derived from an EMBL/GenBank/DDBJ whole genome shotgun (WGS) entry which is preliminary data.</text>
</comment>
<feature type="domain" description="Multidrug resistance protein MdtA-like barrel-sandwich hybrid" evidence="3">
    <location>
        <begin position="79"/>
        <end position="206"/>
    </location>
</feature>
<dbReference type="Pfam" id="PF25954">
    <property type="entry name" value="Beta-barrel_RND_2"/>
    <property type="match status" value="1"/>
</dbReference>
<dbReference type="Gene3D" id="1.10.287.470">
    <property type="entry name" value="Helix hairpin bin"/>
    <property type="match status" value="1"/>
</dbReference>
<dbReference type="EMBL" id="WMEX01000001">
    <property type="protein sequence ID" value="MYL25178.1"/>
    <property type="molecule type" value="Genomic_DNA"/>
</dbReference>
<evidence type="ECO:0000256" key="2">
    <source>
        <dbReference type="SAM" id="Coils"/>
    </source>
</evidence>
<evidence type="ECO:0000256" key="1">
    <source>
        <dbReference type="ARBA" id="ARBA00009477"/>
    </source>
</evidence>
<dbReference type="Gene3D" id="2.40.50.100">
    <property type="match status" value="1"/>
</dbReference>
<dbReference type="PANTHER" id="PTHR30469">
    <property type="entry name" value="MULTIDRUG RESISTANCE PROTEIN MDTA"/>
    <property type="match status" value="1"/>
</dbReference>
<evidence type="ECO:0000313" key="5">
    <source>
        <dbReference type="EMBL" id="MYL25178.1"/>
    </source>
</evidence>
<dbReference type="InterPro" id="IPR058792">
    <property type="entry name" value="Beta-barrel_RND_2"/>
</dbReference>
<evidence type="ECO:0000259" key="3">
    <source>
        <dbReference type="Pfam" id="PF25917"/>
    </source>
</evidence>
<evidence type="ECO:0000313" key="6">
    <source>
        <dbReference type="Proteomes" id="UP000460751"/>
    </source>
</evidence>
<proteinExistence type="inferred from homology"/>
<dbReference type="InterPro" id="IPR006143">
    <property type="entry name" value="RND_pump_MFP"/>
</dbReference>
<name>A0A9X4Y9U2_9GAMM</name>
<keyword evidence="6" id="KW-1185">Reference proteome</keyword>
<reference evidence="5 6" key="1">
    <citation type="submission" date="2019-11" db="EMBL/GenBank/DDBJ databases">
        <title>Genome sequences of 17 halophilic strains isolated from different environments.</title>
        <authorList>
            <person name="Furrow R.E."/>
        </authorList>
    </citation>
    <scope>NUCLEOTIDE SEQUENCE [LARGE SCALE GENOMIC DNA]</scope>
    <source>
        <strain evidence="5 6">22507_15_FS</strain>
    </source>
</reference>
<dbReference type="OrthoDB" id="9806939at2"/>